<keyword evidence="5" id="KW-1185">Reference proteome</keyword>
<reference evidence="4 5" key="1">
    <citation type="submission" date="2020-10" db="EMBL/GenBank/DDBJ databases">
        <title>The Coptis chinensis genome and diversification of protoberbering-type alkaloids.</title>
        <authorList>
            <person name="Wang B."/>
            <person name="Shu S."/>
            <person name="Song C."/>
            <person name="Liu Y."/>
        </authorList>
    </citation>
    <scope>NUCLEOTIDE SEQUENCE [LARGE SCALE GENOMIC DNA]</scope>
    <source>
        <strain evidence="4">HL-2020</strain>
        <tissue evidence="4">Leaf</tissue>
    </source>
</reference>
<dbReference type="AlphaFoldDB" id="A0A835IM17"/>
<protein>
    <submittedName>
        <fullName evidence="4">Uncharacterized protein</fullName>
    </submittedName>
</protein>
<evidence type="ECO:0000256" key="1">
    <source>
        <dbReference type="ARBA" id="ARBA00007692"/>
    </source>
</evidence>
<dbReference type="PANTHER" id="PTHR13068:SF103">
    <property type="entry name" value="MITOCHONDRIAL TRANSCRIPTION TERMINATION FACTOR FAMILY PROTEIN"/>
    <property type="match status" value="1"/>
</dbReference>
<evidence type="ECO:0000313" key="5">
    <source>
        <dbReference type="Proteomes" id="UP000631114"/>
    </source>
</evidence>
<dbReference type="Proteomes" id="UP000631114">
    <property type="component" value="Unassembled WGS sequence"/>
</dbReference>
<name>A0A835IM17_9MAGN</name>
<comment type="similarity">
    <text evidence="1">Belongs to the mTERF family.</text>
</comment>
<dbReference type="SMART" id="SM00733">
    <property type="entry name" value="Mterf"/>
    <property type="match status" value="5"/>
</dbReference>
<accession>A0A835IM17</accession>
<dbReference type="PANTHER" id="PTHR13068">
    <property type="entry name" value="CGI-12 PROTEIN-RELATED"/>
    <property type="match status" value="1"/>
</dbReference>
<keyword evidence="3" id="KW-0809">Transit peptide</keyword>
<organism evidence="4 5">
    <name type="scientific">Coptis chinensis</name>
    <dbReference type="NCBI Taxonomy" id="261450"/>
    <lineage>
        <taxon>Eukaryota</taxon>
        <taxon>Viridiplantae</taxon>
        <taxon>Streptophyta</taxon>
        <taxon>Embryophyta</taxon>
        <taxon>Tracheophyta</taxon>
        <taxon>Spermatophyta</taxon>
        <taxon>Magnoliopsida</taxon>
        <taxon>Ranunculales</taxon>
        <taxon>Ranunculaceae</taxon>
        <taxon>Coptidoideae</taxon>
        <taxon>Coptis</taxon>
    </lineage>
</organism>
<proteinExistence type="inferred from homology"/>
<keyword evidence="2" id="KW-0806">Transcription termination</keyword>
<gene>
    <name evidence="4" type="ORF">IFM89_021479</name>
</gene>
<dbReference type="Gene3D" id="1.25.70.10">
    <property type="entry name" value="Transcription termination factor 3, mitochondrial"/>
    <property type="match status" value="2"/>
</dbReference>
<dbReference type="GO" id="GO:0006353">
    <property type="term" value="P:DNA-templated transcription termination"/>
    <property type="evidence" value="ECO:0007669"/>
    <property type="project" value="UniProtKB-KW"/>
</dbReference>
<dbReference type="InterPro" id="IPR003690">
    <property type="entry name" value="MTERF"/>
</dbReference>
<evidence type="ECO:0000313" key="4">
    <source>
        <dbReference type="EMBL" id="KAF9621440.1"/>
    </source>
</evidence>
<sequence>MKFFCYHPINEFEPFFESMGLTGSELDSILPRDLLCLKDDGLLLENYHALCNYGVSRGMIGKIYREAKEVFSYDYGVLRSTLYSYKDMGLSQTSVIKVVVSSPSLLIGGVNGDFRKVLDMFRSLEIDFEWIEECLSDNDTYDWSQVLGFLNFICRLDYSKEELRALVKTHPGLLLEGSGRNAFHLVKILLKLGSTGQEVASLLLRLPQIQVGTFVKNLVRCLIFLMRIEMDSEDIARIVRAHTVMLGTLYLKKANTVQTELSIGSKRLRKIIKGDPYRLKNWALGMKLEPLRNSGENQGTRLQKKEFLLNLGFIENSDGLEKALKVIRGKGGELQGRFDCLLKAGLDSKDVIEIVKRAPEILNQTTDVLEQKIDFLVNGLRYPASYLVEFPKYLSYTIERVELRFSMYSWLRDQGVKSPQLSLHTYITYTDEMFIRRLVNHHPRGPEVWENMKSKHCL</sequence>
<dbReference type="EMBL" id="JADFTS010000002">
    <property type="protein sequence ID" value="KAF9621440.1"/>
    <property type="molecule type" value="Genomic_DNA"/>
</dbReference>
<evidence type="ECO:0000256" key="2">
    <source>
        <dbReference type="ARBA" id="ARBA00022472"/>
    </source>
</evidence>
<evidence type="ECO:0000256" key="3">
    <source>
        <dbReference type="ARBA" id="ARBA00022946"/>
    </source>
</evidence>
<dbReference type="Pfam" id="PF02536">
    <property type="entry name" value="mTERF"/>
    <property type="match status" value="2"/>
</dbReference>
<comment type="caution">
    <text evidence="4">The sequence shown here is derived from an EMBL/GenBank/DDBJ whole genome shotgun (WGS) entry which is preliminary data.</text>
</comment>
<keyword evidence="2" id="KW-0804">Transcription</keyword>
<dbReference type="OrthoDB" id="764594at2759"/>
<keyword evidence="2" id="KW-0805">Transcription regulation</keyword>
<dbReference type="GO" id="GO:0003676">
    <property type="term" value="F:nucleic acid binding"/>
    <property type="evidence" value="ECO:0007669"/>
    <property type="project" value="InterPro"/>
</dbReference>
<dbReference type="InterPro" id="IPR038538">
    <property type="entry name" value="MTERF_sf"/>
</dbReference>